<reference evidence="1" key="1">
    <citation type="submission" date="2009-01" db="EMBL/GenBank/DDBJ databases">
        <title>Complete sequence of chromosome Cyanothece sp. PCC 7425.</title>
        <authorList>
            <consortium name="US DOE Joint Genome Institute"/>
            <person name="Lucas S."/>
            <person name="Copeland A."/>
            <person name="Lapidus A."/>
            <person name="Glavina del Rio T."/>
            <person name="Dalin E."/>
            <person name="Tice H."/>
            <person name="Bruce D."/>
            <person name="Goodwin L."/>
            <person name="Pitluck S."/>
            <person name="Sims D."/>
            <person name="Meineke L."/>
            <person name="Brettin T."/>
            <person name="Detter J.C."/>
            <person name="Han C."/>
            <person name="Larimer F."/>
            <person name="Land M."/>
            <person name="Hauser L."/>
            <person name="Kyrpides N."/>
            <person name="Ovchinnikova G."/>
            <person name="Liberton M."/>
            <person name="Stoeckel J."/>
            <person name="Banerjee A."/>
            <person name="Singh A."/>
            <person name="Page L."/>
            <person name="Sato H."/>
            <person name="Zhao L."/>
            <person name="Sherman L."/>
            <person name="Pakrasi H."/>
            <person name="Richardson P."/>
        </authorList>
    </citation>
    <scope>NUCLEOTIDE SEQUENCE</scope>
    <source>
        <strain evidence="1">PCC 7425</strain>
    </source>
</reference>
<dbReference type="AlphaFoldDB" id="B8HKI9"/>
<dbReference type="HOGENOM" id="CLU_145926_0_0_3"/>
<dbReference type="eggNOG" id="ENOG503321C">
    <property type="taxonomic scope" value="Bacteria"/>
</dbReference>
<evidence type="ECO:0000313" key="1">
    <source>
        <dbReference type="EMBL" id="ACL46833.1"/>
    </source>
</evidence>
<name>B8HKI9_CYAP4</name>
<proteinExistence type="predicted"/>
<accession>B8HKI9</accession>
<dbReference type="STRING" id="395961.Cyan7425_4523"/>
<dbReference type="KEGG" id="cyn:Cyan7425_4523"/>
<gene>
    <name evidence="1" type="ordered locus">Cyan7425_4523</name>
</gene>
<dbReference type="EMBL" id="CP001344">
    <property type="protein sequence ID" value="ACL46833.1"/>
    <property type="molecule type" value="Genomic_DNA"/>
</dbReference>
<protein>
    <submittedName>
        <fullName evidence="1">Uncharacterized protein</fullName>
    </submittedName>
</protein>
<organism evidence="1">
    <name type="scientific">Cyanothece sp. (strain PCC 7425 / ATCC 29141)</name>
    <dbReference type="NCBI Taxonomy" id="395961"/>
    <lineage>
        <taxon>Bacteria</taxon>
        <taxon>Bacillati</taxon>
        <taxon>Cyanobacteriota</taxon>
        <taxon>Cyanophyceae</taxon>
        <taxon>Gomontiellales</taxon>
        <taxon>Cyanothecaceae</taxon>
        <taxon>Cyanothece</taxon>
    </lineage>
</organism>
<sequence length="137" mass="15614">MPFCLLWLRLSNTDLQTQYLTVQMAQLPEDTIATVLELQRRLLEIIHQATRLSFLIYERYGETAETSADLEQLGNAQQRADDFYSRFYTLLRRIYESQPSASAAMLDLLITAIAGAEVTVEALNGTIAEAKRDWNLP</sequence>